<dbReference type="Gene3D" id="2.170.130.10">
    <property type="entry name" value="TonB-dependent receptor, plug domain"/>
    <property type="match status" value="1"/>
</dbReference>
<proteinExistence type="predicted"/>
<sequence>VKWTGQPIDVTLKDDTQQLGEVVVTALGLKREEKALGYAVTEVKGDELKAANTISPVAALQGKVAVLKSQAQMVVYLVVPRYRFVELQP</sequence>
<comment type="caution">
    <text evidence="1">The sequence shown here is derived from an EMBL/GenBank/DDBJ whole genome shotgun (WGS) entry which is preliminary data.</text>
</comment>
<dbReference type="AlphaFoldDB" id="K1RUW5"/>
<dbReference type="InterPro" id="IPR037066">
    <property type="entry name" value="Plug_dom_sf"/>
</dbReference>
<dbReference type="EMBL" id="AJWY01011583">
    <property type="protein sequence ID" value="EKC52352.1"/>
    <property type="molecule type" value="Genomic_DNA"/>
</dbReference>
<reference evidence="1" key="1">
    <citation type="journal article" date="2013" name="Environ. Microbiol.">
        <title>Microbiota from the distal guts of lean and obese adolescents exhibit partial functional redundancy besides clear differences in community structure.</title>
        <authorList>
            <person name="Ferrer M."/>
            <person name="Ruiz A."/>
            <person name="Lanza F."/>
            <person name="Haange S.B."/>
            <person name="Oberbach A."/>
            <person name="Till H."/>
            <person name="Bargiela R."/>
            <person name="Campoy C."/>
            <person name="Segura M.T."/>
            <person name="Richter M."/>
            <person name="von Bergen M."/>
            <person name="Seifert J."/>
            <person name="Suarez A."/>
        </authorList>
    </citation>
    <scope>NUCLEOTIDE SEQUENCE</scope>
</reference>
<gene>
    <name evidence="1" type="ORF">LEA_16937</name>
</gene>
<accession>K1RUW5</accession>
<feature type="non-terminal residue" evidence="1">
    <location>
        <position position="1"/>
    </location>
</feature>
<organism evidence="1">
    <name type="scientific">human gut metagenome</name>
    <dbReference type="NCBI Taxonomy" id="408170"/>
    <lineage>
        <taxon>unclassified sequences</taxon>
        <taxon>metagenomes</taxon>
        <taxon>organismal metagenomes</taxon>
    </lineage>
</organism>
<dbReference type="SUPFAM" id="SSF56935">
    <property type="entry name" value="Porins"/>
    <property type="match status" value="1"/>
</dbReference>
<evidence type="ECO:0000313" key="1">
    <source>
        <dbReference type="EMBL" id="EKC52352.1"/>
    </source>
</evidence>
<name>K1RUW5_9ZZZZ</name>
<protein>
    <submittedName>
        <fullName evidence="1">Uncharacterized protein</fullName>
    </submittedName>
</protein>